<sequence length="111" mass="13274">MDNLLQELEELTRAMNYQLEDTTYEELETFVEQRQKIVEAIGEEVENCQMTPAQKDLLRRILEHDPAIMARMNAHRLEAKDWLQKRNQAKIQRNAYETAYTPDSFLMDRKK</sequence>
<evidence type="ECO:0000256" key="4">
    <source>
        <dbReference type="ARBA" id="ARBA00023186"/>
    </source>
</evidence>
<comment type="subcellular location">
    <subcellularLocation>
        <location evidence="1">Cytoplasm</location>
        <location evidence="1">Cytosol</location>
    </subcellularLocation>
</comment>
<keyword evidence="3" id="KW-1005">Bacterial flagellum biogenesis</keyword>
<evidence type="ECO:0000256" key="7">
    <source>
        <dbReference type="ARBA" id="ARBA00093797"/>
    </source>
</evidence>
<keyword evidence="8" id="KW-0282">Flagellum</keyword>
<evidence type="ECO:0000256" key="1">
    <source>
        <dbReference type="ARBA" id="ARBA00004514"/>
    </source>
</evidence>
<dbReference type="EMBL" id="JABMKX010000009">
    <property type="protein sequence ID" value="NQX47201.1"/>
    <property type="molecule type" value="Genomic_DNA"/>
</dbReference>
<evidence type="ECO:0000313" key="9">
    <source>
        <dbReference type="Proteomes" id="UP000711047"/>
    </source>
</evidence>
<dbReference type="InterPro" id="IPR008622">
    <property type="entry name" value="FliT"/>
</dbReference>
<keyword evidence="2" id="KW-0963">Cytoplasm</keyword>
<evidence type="ECO:0000256" key="6">
    <source>
        <dbReference type="ARBA" id="ARBA00093785"/>
    </source>
</evidence>
<organism evidence="8 9">
    <name type="scientific">Paenibacillus tritici</name>
    <dbReference type="NCBI Taxonomy" id="1873425"/>
    <lineage>
        <taxon>Bacteria</taxon>
        <taxon>Bacillati</taxon>
        <taxon>Bacillota</taxon>
        <taxon>Bacilli</taxon>
        <taxon>Bacillales</taxon>
        <taxon>Paenibacillaceae</taxon>
        <taxon>Paenibacillus</taxon>
    </lineage>
</organism>
<comment type="similarity">
    <text evidence="6">Belongs to the bacillales FliT family.</text>
</comment>
<accession>A0ABX2DR70</accession>
<reference evidence="8 9" key="1">
    <citation type="submission" date="2020-05" db="EMBL/GenBank/DDBJ databases">
        <title>Paenibacillus glebae, sp. nov., Paenibacillus humi sp. nov., Paenibacillus pedi sp. nov., Paenibacillus terrestris sp. nov. and Paenibacillus terricola sp. nov., isolated from a forest top soil sample.</title>
        <authorList>
            <person name="Qi S."/>
            <person name="Carlier A."/>
            <person name="Cnockaert M."/>
            <person name="Vandamme P."/>
        </authorList>
    </citation>
    <scope>NUCLEOTIDE SEQUENCE [LARGE SCALE GENOMIC DNA]</scope>
    <source>
        <strain evidence="8 9">LMG 29502</strain>
    </source>
</reference>
<evidence type="ECO:0000256" key="5">
    <source>
        <dbReference type="ARBA" id="ARBA00093765"/>
    </source>
</evidence>
<protein>
    <recommendedName>
        <fullName evidence="7">Flagellar protein FliT</fullName>
    </recommendedName>
</protein>
<keyword evidence="8" id="KW-0969">Cilium</keyword>
<evidence type="ECO:0000256" key="2">
    <source>
        <dbReference type="ARBA" id="ARBA00022490"/>
    </source>
</evidence>
<evidence type="ECO:0000256" key="3">
    <source>
        <dbReference type="ARBA" id="ARBA00022795"/>
    </source>
</evidence>
<comment type="caution">
    <text evidence="8">The sequence shown here is derived from an EMBL/GenBank/DDBJ whole genome shotgun (WGS) entry which is preliminary data.</text>
</comment>
<gene>
    <name evidence="8" type="ORF">HQN87_17860</name>
</gene>
<comment type="function">
    <text evidence="5">May act as an export chaperone for the filament capping protein FliD.</text>
</comment>
<dbReference type="RefSeq" id="WP_173136173.1">
    <property type="nucleotide sequence ID" value="NZ_JABMKX010000009.1"/>
</dbReference>
<name>A0ABX2DR70_9BACL</name>
<keyword evidence="8" id="KW-0966">Cell projection</keyword>
<dbReference type="Proteomes" id="UP000711047">
    <property type="component" value="Unassembled WGS sequence"/>
</dbReference>
<keyword evidence="4" id="KW-0143">Chaperone</keyword>
<evidence type="ECO:0000313" key="8">
    <source>
        <dbReference type="EMBL" id="NQX47201.1"/>
    </source>
</evidence>
<proteinExistence type="inferred from homology"/>
<keyword evidence="9" id="KW-1185">Reference proteome</keyword>
<dbReference type="Pfam" id="PF05400">
    <property type="entry name" value="FliT"/>
    <property type="match status" value="1"/>
</dbReference>